<name>M2PAH5_CERS8</name>
<gene>
    <name evidence="2" type="ORF">CERSUDRAFT_99230</name>
</gene>
<evidence type="ECO:0000313" key="3">
    <source>
        <dbReference type="Proteomes" id="UP000016930"/>
    </source>
</evidence>
<evidence type="ECO:0000256" key="1">
    <source>
        <dbReference type="SAM" id="MobiDB-lite"/>
    </source>
</evidence>
<organism evidence="2 3">
    <name type="scientific">Ceriporiopsis subvermispora (strain B)</name>
    <name type="common">White-rot fungus</name>
    <name type="synonym">Gelatoporia subvermispora</name>
    <dbReference type="NCBI Taxonomy" id="914234"/>
    <lineage>
        <taxon>Eukaryota</taxon>
        <taxon>Fungi</taxon>
        <taxon>Dikarya</taxon>
        <taxon>Basidiomycota</taxon>
        <taxon>Agaricomycotina</taxon>
        <taxon>Agaricomycetes</taxon>
        <taxon>Polyporales</taxon>
        <taxon>Gelatoporiaceae</taxon>
        <taxon>Gelatoporia</taxon>
    </lineage>
</organism>
<evidence type="ECO:0000313" key="2">
    <source>
        <dbReference type="EMBL" id="EMD32504.1"/>
    </source>
</evidence>
<dbReference type="HOGENOM" id="CLU_1488828_0_0_1"/>
<feature type="compositionally biased region" description="Basic and acidic residues" evidence="1">
    <location>
        <begin position="117"/>
        <end position="127"/>
    </location>
</feature>
<accession>M2PAH5</accession>
<dbReference type="Proteomes" id="UP000016930">
    <property type="component" value="Unassembled WGS sequence"/>
</dbReference>
<dbReference type="AlphaFoldDB" id="M2PAH5"/>
<feature type="region of interest" description="Disordered" evidence="1">
    <location>
        <begin position="73"/>
        <end position="163"/>
    </location>
</feature>
<feature type="compositionally biased region" description="Acidic residues" evidence="1">
    <location>
        <begin position="8"/>
        <end position="27"/>
    </location>
</feature>
<sequence>MSDHLEDVLEYDSSEDEDSDAESDTLELDTAPWELEDSSFGAAQRGCSPWFFDLRSAASVAQPSSYNVWLARLRSQHPQPHPPRPATAGPSPRGTACYSERSVARAEPGLRPATTTNKHEHARRDWRQLQATPLPRPAGCAVATGPHAAAPTPASQYALSAPPGTPPIWQRYTVFYRPVGR</sequence>
<reference evidence="2 3" key="1">
    <citation type="journal article" date="2012" name="Proc. Natl. Acad. Sci. U.S.A.">
        <title>Comparative genomics of Ceriporiopsis subvermispora and Phanerochaete chrysosporium provide insight into selective ligninolysis.</title>
        <authorList>
            <person name="Fernandez-Fueyo E."/>
            <person name="Ruiz-Duenas F.J."/>
            <person name="Ferreira P."/>
            <person name="Floudas D."/>
            <person name="Hibbett D.S."/>
            <person name="Canessa P."/>
            <person name="Larrondo L.F."/>
            <person name="James T.Y."/>
            <person name="Seelenfreund D."/>
            <person name="Lobos S."/>
            <person name="Polanco R."/>
            <person name="Tello M."/>
            <person name="Honda Y."/>
            <person name="Watanabe T."/>
            <person name="Watanabe T."/>
            <person name="Ryu J.S."/>
            <person name="Kubicek C.P."/>
            <person name="Schmoll M."/>
            <person name="Gaskell J."/>
            <person name="Hammel K.E."/>
            <person name="St John F.J."/>
            <person name="Vanden Wymelenberg A."/>
            <person name="Sabat G."/>
            <person name="Splinter BonDurant S."/>
            <person name="Syed K."/>
            <person name="Yadav J.S."/>
            <person name="Doddapaneni H."/>
            <person name="Subramanian V."/>
            <person name="Lavin J.L."/>
            <person name="Oguiza J.A."/>
            <person name="Perez G."/>
            <person name="Pisabarro A.G."/>
            <person name="Ramirez L."/>
            <person name="Santoyo F."/>
            <person name="Master E."/>
            <person name="Coutinho P.M."/>
            <person name="Henrissat B."/>
            <person name="Lombard V."/>
            <person name="Magnuson J.K."/>
            <person name="Kuees U."/>
            <person name="Hori C."/>
            <person name="Igarashi K."/>
            <person name="Samejima M."/>
            <person name="Held B.W."/>
            <person name="Barry K.W."/>
            <person name="LaButti K.M."/>
            <person name="Lapidus A."/>
            <person name="Lindquist E.A."/>
            <person name="Lucas S.M."/>
            <person name="Riley R."/>
            <person name="Salamov A.A."/>
            <person name="Hoffmeister D."/>
            <person name="Schwenk D."/>
            <person name="Hadar Y."/>
            <person name="Yarden O."/>
            <person name="de Vries R.P."/>
            <person name="Wiebenga A."/>
            <person name="Stenlid J."/>
            <person name="Eastwood D."/>
            <person name="Grigoriev I.V."/>
            <person name="Berka R.M."/>
            <person name="Blanchette R.A."/>
            <person name="Kersten P."/>
            <person name="Martinez A.T."/>
            <person name="Vicuna R."/>
            <person name="Cullen D."/>
        </authorList>
    </citation>
    <scope>NUCLEOTIDE SEQUENCE [LARGE SCALE GENOMIC DNA]</scope>
    <source>
        <strain evidence="2 3">B</strain>
    </source>
</reference>
<protein>
    <submittedName>
        <fullName evidence="2">Uncharacterized protein</fullName>
    </submittedName>
</protein>
<keyword evidence="3" id="KW-1185">Reference proteome</keyword>
<feature type="compositionally biased region" description="Low complexity" evidence="1">
    <location>
        <begin position="138"/>
        <end position="154"/>
    </location>
</feature>
<proteinExistence type="predicted"/>
<feature type="region of interest" description="Disordered" evidence="1">
    <location>
        <begin position="1"/>
        <end position="32"/>
    </location>
</feature>
<dbReference type="EMBL" id="KB445810">
    <property type="protein sequence ID" value="EMD32504.1"/>
    <property type="molecule type" value="Genomic_DNA"/>
</dbReference>